<dbReference type="Pfam" id="PF03062">
    <property type="entry name" value="MBOAT"/>
    <property type="match status" value="1"/>
</dbReference>
<feature type="transmembrane region" description="Helical" evidence="7">
    <location>
        <begin position="361"/>
        <end position="383"/>
    </location>
</feature>
<feature type="transmembrane region" description="Helical" evidence="7">
    <location>
        <begin position="430"/>
        <end position="450"/>
    </location>
</feature>
<evidence type="ECO:0000313" key="9">
    <source>
        <dbReference type="Proteomes" id="UP001295444"/>
    </source>
</evidence>
<evidence type="ECO:0000256" key="5">
    <source>
        <dbReference type="ARBA" id="ARBA00023136"/>
    </source>
</evidence>
<feature type="transmembrane region" description="Helical" evidence="7">
    <location>
        <begin position="389"/>
        <end position="409"/>
    </location>
</feature>
<dbReference type="InterPro" id="IPR004299">
    <property type="entry name" value="MBOAT_fam"/>
</dbReference>
<evidence type="ECO:0000256" key="6">
    <source>
        <dbReference type="ARBA" id="ARBA00038268"/>
    </source>
</evidence>
<sequence length="512" mass="60367">MEMVPLPHWEFTIYLLLSIGIHLYSFYEVYLSSKEHEKELDYEFGLEKDPYFLGHRKDSMDFEWSFWTEWGRWPLIWLMLGHAVVSQLARIWFRKRRPCFLMVYGMVACWLVLGTKGLTVIFLNVFISYKVAEMKMHLVTWLSSIVMLLLFHVKSVENIQRGWYGSENEYHLLLFTLTVRCLYYTSFSLEYCSLKENETMDNSFSSMLVYVFYYPVFHNGPIMTYDEFSKQLQKQDDGCTGFDIYGLVLDVVRLLVWWWLAELMIHLMYMHAMFSSYHLLEEASFWTLGGLALAQVSFFYVKYLVLYGIPALLIRLDGMNPPALPRCVSTMYSFTRIWRSFDVGLHRFLVRYIYIPMGGSHCGFCGILLSTAFTFVFMCLWHGAHEYLWYWALLNWIGIITEQGLKKLLAVSTLKNRINQRLSPKLYRQIYAALASISTAFLIFTNLIFLGGEHVGKIYWNRVFVQGWPWVPLAIFGCLYCFSQIGIEWDTFHFPQYKGSFPLCSRSKLVKS</sequence>
<name>A0AAD1RH08_PELCU</name>
<keyword evidence="2 7" id="KW-0812">Transmembrane</keyword>
<feature type="transmembrane region" description="Helical" evidence="7">
    <location>
        <begin position="286"/>
        <end position="309"/>
    </location>
</feature>
<feature type="transmembrane region" description="Helical" evidence="7">
    <location>
        <begin position="12"/>
        <end position="30"/>
    </location>
</feature>
<evidence type="ECO:0000256" key="7">
    <source>
        <dbReference type="SAM" id="Phobius"/>
    </source>
</evidence>
<dbReference type="PANTHER" id="PTHR13285">
    <property type="entry name" value="ACYLTRANSFERASE"/>
    <property type="match status" value="1"/>
</dbReference>
<feature type="transmembrane region" description="Helical" evidence="7">
    <location>
        <begin position="254"/>
        <end position="274"/>
    </location>
</feature>
<dbReference type="EMBL" id="OW240913">
    <property type="protein sequence ID" value="CAH2254564.1"/>
    <property type="molecule type" value="Genomic_DNA"/>
</dbReference>
<feature type="transmembrane region" description="Helical" evidence="7">
    <location>
        <begin position="138"/>
        <end position="156"/>
    </location>
</feature>
<dbReference type="GO" id="GO:0005789">
    <property type="term" value="C:endoplasmic reticulum membrane"/>
    <property type="evidence" value="ECO:0007669"/>
    <property type="project" value="UniProtKB-SubCell"/>
</dbReference>
<evidence type="ECO:0000256" key="1">
    <source>
        <dbReference type="ARBA" id="ARBA00004477"/>
    </source>
</evidence>
<dbReference type="Proteomes" id="UP001295444">
    <property type="component" value="Chromosome 02"/>
</dbReference>
<comment type="similarity">
    <text evidence="6">Belongs to the membrane-bound acyltransferase family. HHAT subfamily.</text>
</comment>
<dbReference type="AlphaFoldDB" id="A0AAD1RH08"/>
<evidence type="ECO:0000256" key="4">
    <source>
        <dbReference type="ARBA" id="ARBA00022989"/>
    </source>
</evidence>
<dbReference type="InterPro" id="IPR051085">
    <property type="entry name" value="MB_O-acyltransferase"/>
</dbReference>
<evidence type="ECO:0000313" key="8">
    <source>
        <dbReference type="EMBL" id="CAH2254564.1"/>
    </source>
</evidence>
<gene>
    <name evidence="8" type="ORF">PECUL_23A046748</name>
</gene>
<comment type="subcellular location">
    <subcellularLocation>
        <location evidence="1">Endoplasmic reticulum membrane</location>
        <topology evidence="1">Multi-pass membrane protein</topology>
    </subcellularLocation>
</comment>
<keyword evidence="3" id="KW-0256">Endoplasmic reticulum</keyword>
<keyword evidence="5 7" id="KW-0472">Membrane</keyword>
<accession>A0AAD1RH08</accession>
<proteinExistence type="inferred from homology"/>
<evidence type="ECO:0000256" key="2">
    <source>
        <dbReference type="ARBA" id="ARBA00022692"/>
    </source>
</evidence>
<keyword evidence="9" id="KW-1185">Reference proteome</keyword>
<protein>
    <submittedName>
        <fullName evidence="8">-cysteine N-palmitoyltransferase HHAT isoform X1</fullName>
    </submittedName>
</protein>
<dbReference type="PANTHER" id="PTHR13285:SF20">
    <property type="entry name" value="PROTEIN-CYSTEINE N-PALMITOYLTRANSFERASE HHAT"/>
    <property type="match status" value="1"/>
</dbReference>
<dbReference type="GO" id="GO:0016409">
    <property type="term" value="F:palmitoyltransferase activity"/>
    <property type="evidence" value="ECO:0007669"/>
    <property type="project" value="TreeGrafter"/>
</dbReference>
<feature type="transmembrane region" description="Helical" evidence="7">
    <location>
        <begin position="100"/>
        <end position="126"/>
    </location>
</feature>
<organism evidence="8 9">
    <name type="scientific">Pelobates cultripes</name>
    <name type="common">Western spadefoot toad</name>
    <dbReference type="NCBI Taxonomy" id="61616"/>
    <lineage>
        <taxon>Eukaryota</taxon>
        <taxon>Metazoa</taxon>
        <taxon>Chordata</taxon>
        <taxon>Craniata</taxon>
        <taxon>Vertebrata</taxon>
        <taxon>Euteleostomi</taxon>
        <taxon>Amphibia</taxon>
        <taxon>Batrachia</taxon>
        <taxon>Anura</taxon>
        <taxon>Pelobatoidea</taxon>
        <taxon>Pelobatidae</taxon>
        <taxon>Pelobates</taxon>
    </lineage>
</organism>
<evidence type="ECO:0000256" key="3">
    <source>
        <dbReference type="ARBA" id="ARBA00022824"/>
    </source>
</evidence>
<keyword evidence="4 7" id="KW-1133">Transmembrane helix</keyword>
<reference evidence="8" key="1">
    <citation type="submission" date="2022-03" db="EMBL/GenBank/DDBJ databases">
        <authorList>
            <person name="Alioto T."/>
            <person name="Alioto T."/>
            <person name="Gomez Garrido J."/>
        </authorList>
    </citation>
    <scope>NUCLEOTIDE SEQUENCE</scope>
</reference>
<feature type="transmembrane region" description="Helical" evidence="7">
    <location>
        <begin position="470"/>
        <end position="489"/>
    </location>
</feature>